<proteinExistence type="predicted"/>
<evidence type="ECO:0000256" key="1">
    <source>
        <dbReference type="SAM" id="SignalP"/>
    </source>
</evidence>
<dbReference type="EMBL" id="CP068570">
    <property type="protein sequence ID" value="QQZ51699.1"/>
    <property type="molecule type" value="Genomic_DNA"/>
</dbReference>
<feature type="chain" id="PRO_5037769444" evidence="1">
    <location>
        <begin position="23"/>
        <end position="61"/>
    </location>
</feature>
<dbReference type="AlphaFoldDB" id="A0A974P5Z4"/>
<gene>
    <name evidence="2" type="ORF">JKL49_12535</name>
</gene>
<protein>
    <submittedName>
        <fullName evidence="2">Uncharacterized protein</fullName>
    </submittedName>
</protein>
<accession>A0A974P5Z4</accession>
<feature type="signal peptide" evidence="1">
    <location>
        <begin position="1"/>
        <end position="22"/>
    </location>
</feature>
<sequence length="61" mass="6171">MRKTLLAAGIAAAALLPTFALAQQTCEQSNNNRIAGTVIGAGLAPSSAARSPATAPRPRVR</sequence>
<name>A0A974P5Z4_9CAUL</name>
<organism evidence="2">
    <name type="scientific">Phenylobacterium glaciei</name>
    <dbReference type="NCBI Taxonomy" id="2803784"/>
    <lineage>
        <taxon>Bacteria</taxon>
        <taxon>Pseudomonadati</taxon>
        <taxon>Pseudomonadota</taxon>
        <taxon>Alphaproteobacteria</taxon>
        <taxon>Caulobacterales</taxon>
        <taxon>Caulobacteraceae</taxon>
        <taxon>Phenylobacterium</taxon>
    </lineage>
</organism>
<evidence type="ECO:0000313" key="2">
    <source>
        <dbReference type="EMBL" id="QQZ51699.1"/>
    </source>
</evidence>
<reference evidence="2" key="1">
    <citation type="submission" date="2021-01" db="EMBL/GenBank/DDBJ databases">
        <title>Genome sequence of Phenylobacterium sp. 20VBR1 isolated from a valley glaceir, Ny-Alesund, Svalbard.</title>
        <authorList>
            <person name="Thomas F.A."/>
            <person name="Krishnan K.P."/>
            <person name="Sinha R.K."/>
        </authorList>
    </citation>
    <scope>NUCLEOTIDE SEQUENCE</scope>
    <source>
        <strain evidence="2">20VBR1</strain>
    </source>
</reference>
<keyword evidence="1" id="KW-0732">Signal</keyword>